<dbReference type="InterPro" id="IPR053280">
    <property type="entry name" value="Aerolysin-like_pore-former"/>
</dbReference>
<dbReference type="EMBL" id="GANP01012615">
    <property type="protein sequence ID" value="JAB71853.1"/>
    <property type="molecule type" value="mRNA"/>
</dbReference>
<evidence type="ECO:0000313" key="2">
    <source>
        <dbReference type="EMBL" id="JAB71853.1"/>
    </source>
</evidence>
<keyword evidence="1" id="KW-0732">Signal</keyword>
<name>V5HEG8_IXORI</name>
<sequence>MAQHFQIPLLLLLIPIQKSSGHLFDVQDVIYQFLVANCSNNERVSTFDIEGDNQTRGATGNAKKLAEHPPVEFKVGPVTYGTAKVQSLELSAVYVQTFHNNQSGVEGRAQISEQIEQEDEYMWTVTNGIELSLKVKFTVDIPLVVSASSEFSTTLKTSSGSTTVETQTTRQLIKQDVRVPPGATIEAKWFVNKAQVEVPWESNITLKGYVAALFERPNSLTWKYFNVKDIAHGQLIKEGNSVIFRAKGLLKANIARSYHLSTTQKELTPRTASTTKYVLVE</sequence>
<dbReference type="InterPro" id="IPR004991">
    <property type="entry name" value="Aerolysin-like"/>
</dbReference>
<proteinExistence type="evidence at transcript level"/>
<feature type="chain" id="PRO_5004735809" evidence="1">
    <location>
        <begin position="22"/>
        <end position="281"/>
    </location>
</feature>
<dbReference type="PANTHER" id="PTHR34007:SF1">
    <property type="entry name" value="AEROLYSIN-LIKE PROTEIN-RELATED"/>
    <property type="match status" value="1"/>
</dbReference>
<organism evidence="2">
    <name type="scientific">Ixodes ricinus</name>
    <name type="common">Common tick</name>
    <name type="synonym">Acarus ricinus</name>
    <dbReference type="NCBI Taxonomy" id="34613"/>
    <lineage>
        <taxon>Eukaryota</taxon>
        <taxon>Metazoa</taxon>
        <taxon>Ecdysozoa</taxon>
        <taxon>Arthropoda</taxon>
        <taxon>Chelicerata</taxon>
        <taxon>Arachnida</taxon>
        <taxon>Acari</taxon>
        <taxon>Parasitiformes</taxon>
        <taxon>Ixodida</taxon>
        <taxon>Ixodoidea</taxon>
        <taxon>Ixodidae</taxon>
        <taxon>Ixodinae</taxon>
        <taxon>Ixodes</taxon>
    </lineage>
</organism>
<protein>
    <submittedName>
        <fullName evidence="2">Putative salivary secreted peptide</fullName>
    </submittedName>
</protein>
<reference evidence="2" key="1">
    <citation type="journal article" date="2015" name="Sci. Rep.">
        <title>Tissue- and time-dependent transcription in Ixodes ricinus salivary glands and midguts when blood feeding on the vertebrate host.</title>
        <authorList>
            <person name="Kotsyfakis M."/>
            <person name="Schwarz A."/>
            <person name="Erhart J."/>
            <person name="Ribeiro J.M."/>
        </authorList>
    </citation>
    <scope>NUCLEOTIDE SEQUENCE</scope>
    <source>
        <tissue evidence="2">Salivary gland and midgut</tissue>
    </source>
</reference>
<dbReference type="AlphaFoldDB" id="V5HEG8"/>
<evidence type="ECO:0000256" key="1">
    <source>
        <dbReference type="SAM" id="SignalP"/>
    </source>
</evidence>
<dbReference type="SUPFAM" id="SSF56973">
    <property type="entry name" value="Aerolisin/ETX pore-forming domain"/>
    <property type="match status" value="1"/>
</dbReference>
<feature type="signal peptide" evidence="1">
    <location>
        <begin position="1"/>
        <end position="21"/>
    </location>
</feature>
<dbReference type="Gene3D" id="2.170.15.10">
    <property type="entry name" value="Proaerolysin, chain A, domain 3"/>
    <property type="match status" value="1"/>
</dbReference>
<dbReference type="PANTHER" id="PTHR34007">
    <property type="entry name" value="AEROLYSIN-LIKE PROTEIN-RELATED"/>
    <property type="match status" value="1"/>
</dbReference>
<accession>V5HEG8</accession>
<dbReference type="Pfam" id="PF03318">
    <property type="entry name" value="ETX_MTX2"/>
    <property type="match status" value="1"/>
</dbReference>